<evidence type="ECO:0000259" key="5">
    <source>
        <dbReference type="PROSITE" id="PS51898"/>
    </source>
</evidence>
<evidence type="ECO:0000256" key="3">
    <source>
        <dbReference type="ARBA" id="ARBA00023172"/>
    </source>
</evidence>
<sequence>MTKPRRRQAGEGGISEYQTQAGTRYLIKFWVTNEDGTRRQKLQRGFLTRKEAARELRRVLPEAERPGGFVEPTKMTVGAWLDQWIEGLQLAPSTVSSYRKNVRLHLKPRLGASPLAGLTGARISTLYRELERTGRQDHRSGEPLSARTIRYVHTILKAALRDAVEQGLITVNPADKAKPPAARAAKAPDIHPWTGPQLHAFLGWSSCHAVAVHASAWHVLAYTGMRRGELLALRWRDLDLDKATVSVRRSVGVVKTKGEGERIVEGTTKSTKPRVIDIDTETMELFRRLRLDRAGLSLQLVRDDALIFADLDGAYLHPERFSRTFTEQLARCRKALGDDAMPTIRLHDLRHTHATLLLQAGVPVKVVSERLGHATVMITLEIYAHVMPGMQREAAATFAAMIGGAS</sequence>
<dbReference type="Gene3D" id="1.10.150.130">
    <property type="match status" value="1"/>
</dbReference>
<keyword evidence="3" id="KW-0233">DNA recombination</keyword>
<dbReference type="Pfam" id="PF14657">
    <property type="entry name" value="Arm-DNA-bind_4"/>
    <property type="match status" value="1"/>
</dbReference>
<dbReference type="CDD" id="cd01189">
    <property type="entry name" value="INT_ICEBs1_C_like"/>
    <property type="match status" value="1"/>
</dbReference>
<dbReference type="Proteomes" id="UP001589890">
    <property type="component" value="Unassembled WGS sequence"/>
</dbReference>
<evidence type="ECO:0000313" key="7">
    <source>
        <dbReference type="EMBL" id="MFC0623212.1"/>
    </source>
</evidence>
<evidence type="ECO:0000256" key="4">
    <source>
        <dbReference type="PROSITE-ProRule" id="PRU01248"/>
    </source>
</evidence>
<dbReference type="InterPro" id="IPR011010">
    <property type="entry name" value="DNA_brk_join_enz"/>
</dbReference>
<dbReference type="PROSITE" id="PS51900">
    <property type="entry name" value="CB"/>
    <property type="match status" value="1"/>
</dbReference>
<evidence type="ECO:0000256" key="1">
    <source>
        <dbReference type="ARBA" id="ARBA00008857"/>
    </source>
</evidence>
<reference evidence="7 8" key="1">
    <citation type="submission" date="2024-09" db="EMBL/GenBank/DDBJ databases">
        <authorList>
            <person name="Sun Q."/>
            <person name="Mori K."/>
        </authorList>
    </citation>
    <scope>NUCLEOTIDE SEQUENCE [LARGE SCALE GENOMIC DNA]</scope>
    <source>
        <strain evidence="7 8">CGMCC 1.15906</strain>
    </source>
</reference>
<keyword evidence="2 4" id="KW-0238">DNA-binding</keyword>
<proteinExistence type="inferred from homology"/>
<feature type="domain" description="Tyr recombinase" evidence="5">
    <location>
        <begin position="188"/>
        <end position="396"/>
    </location>
</feature>
<accession>A0ABV6QHV6</accession>
<dbReference type="PANTHER" id="PTHR30349">
    <property type="entry name" value="PHAGE INTEGRASE-RELATED"/>
    <property type="match status" value="1"/>
</dbReference>
<keyword evidence="8" id="KW-1185">Reference proteome</keyword>
<feature type="domain" description="Core-binding (CB)" evidence="6">
    <location>
        <begin position="75"/>
        <end position="164"/>
    </location>
</feature>
<dbReference type="InterPro" id="IPR002104">
    <property type="entry name" value="Integrase_catalytic"/>
</dbReference>
<comment type="similarity">
    <text evidence="1">Belongs to the 'phage' integrase family.</text>
</comment>
<dbReference type="InterPro" id="IPR010998">
    <property type="entry name" value="Integrase_recombinase_N"/>
</dbReference>
<organism evidence="7 8">
    <name type="scientific">Kribbella deserti</name>
    <dbReference type="NCBI Taxonomy" id="1926257"/>
    <lineage>
        <taxon>Bacteria</taxon>
        <taxon>Bacillati</taxon>
        <taxon>Actinomycetota</taxon>
        <taxon>Actinomycetes</taxon>
        <taxon>Propionibacteriales</taxon>
        <taxon>Kribbellaceae</taxon>
        <taxon>Kribbella</taxon>
    </lineage>
</organism>
<evidence type="ECO:0000256" key="2">
    <source>
        <dbReference type="ARBA" id="ARBA00023125"/>
    </source>
</evidence>
<evidence type="ECO:0000313" key="8">
    <source>
        <dbReference type="Proteomes" id="UP001589890"/>
    </source>
</evidence>
<dbReference type="Pfam" id="PF00589">
    <property type="entry name" value="Phage_integrase"/>
    <property type="match status" value="1"/>
</dbReference>
<dbReference type="InterPro" id="IPR044068">
    <property type="entry name" value="CB"/>
</dbReference>
<dbReference type="PANTHER" id="PTHR30349:SF41">
    <property type="entry name" value="INTEGRASE_RECOMBINASE PROTEIN MJ0367-RELATED"/>
    <property type="match status" value="1"/>
</dbReference>
<dbReference type="InterPro" id="IPR028259">
    <property type="entry name" value="AP2-like_int_N"/>
</dbReference>
<dbReference type="Gene3D" id="1.10.443.10">
    <property type="entry name" value="Intergrase catalytic core"/>
    <property type="match status" value="1"/>
</dbReference>
<dbReference type="PROSITE" id="PS51898">
    <property type="entry name" value="TYR_RECOMBINASE"/>
    <property type="match status" value="1"/>
</dbReference>
<dbReference type="EMBL" id="JBHLTC010000003">
    <property type="protein sequence ID" value="MFC0623212.1"/>
    <property type="molecule type" value="Genomic_DNA"/>
</dbReference>
<dbReference type="RefSeq" id="WP_380043908.1">
    <property type="nucleotide sequence ID" value="NZ_JBHLTC010000003.1"/>
</dbReference>
<protein>
    <submittedName>
        <fullName evidence="7">Tyrosine-type recombinase/integrase</fullName>
    </submittedName>
</protein>
<dbReference type="SUPFAM" id="SSF56349">
    <property type="entry name" value="DNA breaking-rejoining enzymes"/>
    <property type="match status" value="1"/>
</dbReference>
<comment type="caution">
    <text evidence="7">The sequence shown here is derived from an EMBL/GenBank/DDBJ whole genome shotgun (WGS) entry which is preliminary data.</text>
</comment>
<name>A0ABV6QHV6_9ACTN</name>
<gene>
    <name evidence="7" type="ORF">ACFFGN_04015</name>
</gene>
<dbReference type="InterPro" id="IPR050090">
    <property type="entry name" value="Tyrosine_recombinase_XerCD"/>
</dbReference>
<dbReference type="InterPro" id="IPR013762">
    <property type="entry name" value="Integrase-like_cat_sf"/>
</dbReference>
<evidence type="ECO:0000259" key="6">
    <source>
        <dbReference type="PROSITE" id="PS51900"/>
    </source>
</evidence>